<comment type="cofactor">
    <cofactor evidence="1">
        <name>Ca(2+)</name>
        <dbReference type="ChEBI" id="CHEBI:29108"/>
    </cofactor>
</comment>
<dbReference type="AlphaFoldDB" id="A0A840TT31"/>
<feature type="chain" id="PRO_5032665784" evidence="4">
    <location>
        <begin position="21"/>
        <end position="629"/>
    </location>
</feature>
<protein>
    <submittedName>
        <fullName evidence="8">Alpha-glucosidase</fullName>
        <ecNumber evidence="8">3.2.1.20</ecNumber>
    </submittedName>
</protein>
<keyword evidence="8" id="KW-0326">Glycosidase</keyword>
<feature type="domain" description="Glycosyl-hydrolase 97 N-terminal" evidence="6">
    <location>
        <begin position="28"/>
        <end position="278"/>
    </location>
</feature>
<dbReference type="Pfam" id="PF10566">
    <property type="entry name" value="Glyco_hydro_97"/>
    <property type="match status" value="1"/>
</dbReference>
<evidence type="ECO:0000256" key="2">
    <source>
        <dbReference type="ARBA" id="ARBA00011245"/>
    </source>
</evidence>
<dbReference type="RefSeq" id="WP_184177558.1">
    <property type="nucleotide sequence ID" value="NZ_JACHGF010000009.1"/>
</dbReference>
<evidence type="ECO:0000256" key="1">
    <source>
        <dbReference type="ARBA" id="ARBA00001913"/>
    </source>
</evidence>
<comment type="subunit">
    <text evidence="2">Monomer.</text>
</comment>
<evidence type="ECO:0000259" key="5">
    <source>
        <dbReference type="Pfam" id="PF10566"/>
    </source>
</evidence>
<dbReference type="Pfam" id="PF14508">
    <property type="entry name" value="GH97_N"/>
    <property type="match status" value="1"/>
</dbReference>
<dbReference type="InterPro" id="IPR014718">
    <property type="entry name" value="GH-type_carb-bd"/>
</dbReference>
<evidence type="ECO:0000259" key="6">
    <source>
        <dbReference type="Pfam" id="PF14508"/>
    </source>
</evidence>
<sequence>MKPSTFVCLFFFALSTGSFAQNPDTLRVLSPDGQLSLALSLRDLDGDLAVPCYEVLYKGRAVVLPSRLGLKKVPHSHRNSDWYRGFKITGVERRNQNSTWKPLLGEQETYPDHFNELTATFQLTDTLRKGIVQIIARAYNEGVAFRYHFPEHSHTQVLELADEQTHFALPAGTQAWHTHAAQETYQKVPLRDWKRNAELPVTLELPGGLYASIAQAEQVNYPRIQLATTAQENVLRSQLFGEVVETSPYATPWRVVLVAERPGQLLENNYLIQNLNPPCAIADPSWIKPGTVMREVTLSTEGARRLVDFAVQQQIDYIHFDAGWYGYEYDHLSDATTVTVDPRRNPKGDLDLPEAIRYAASKGKKVILYVNHRALEKQLDTLLPLFKSWGVAGIKYGFVHTGSHRWTAWMHEAVLKAAKYQLVLDIHDDYRPTGFSRTYPNLLTQEGILGNEGFPDATHNTILPFTRYLAGAADYTFCFNTHLIRPDKSKTTQAHQLALPVLYFSPLQYLYWYGKPEHFPNTEEFELWKGIPTVWDETRVLDGQPGDFVSIARRKGTLWYLGGITNTEARTLKIDLNFLEKGKKYLATLYEDDGTGKVRKRVEKVKAGTSLKASLLASGGVAMLIRECE</sequence>
<proteinExistence type="predicted"/>
<dbReference type="InterPro" id="IPR013785">
    <property type="entry name" value="Aldolase_TIM"/>
</dbReference>
<dbReference type="InterPro" id="IPR052720">
    <property type="entry name" value="Glycosyl_hydrolase_97"/>
</dbReference>
<dbReference type="PANTHER" id="PTHR35803:SF3">
    <property type="entry name" value="ALPHA-GLUCOSIDASE"/>
    <property type="match status" value="1"/>
</dbReference>
<dbReference type="GO" id="GO:0030246">
    <property type="term" value="F:carbohydrate binding"/>
    <property type="evidence" value="ECO:0007669"/>
    <property type="project" value="InterPro"/>
</dbReference>
<dbReference type="EMBL" id="JACHGF010000009">
    <property type="protein sequence ID" value="MBB5286444.1"/>
    <property type="molecule type" value="Genomic_DNA"/>
</dbReference>
<evidence type="ECO:0000256" key="3">
    <source>
        <dbReference type="ARBA" id="ARBA00022837"/>
    </source>
</evidence>
<dbReference type="InterPro" id="IPR017853">
    <property type="entry name" value="GH"/>
</dbReference>
<organism evidence="8 9">
    <name type="scientific">Rhabdobacter roseus</name>
    <dbReference type="NCBI Taxonomy" id="1655419"/>
    <lineage>
        <taxon>Bacteria</taxon>
        <taxon>Pseudomonadati</taxon>
        <taxon>Bacteroidota</taxon>
        <taxon>Cytophagia</taxon>
        <taxon>Cytophagales</taxon>
        <taxon>Cytophagaceae</taxon>
        <taxon>Rhabdobacter</taxon>
    </lineage>
</organism>
<keyword evidence="8" id="KW-0378">Hydrolase</keyword>
<dbReference type="Gene3D" id="2.70.98.10">
    <property type="match status" value="1"/>
</dbReference>
<keyword evidence="4" id="KW-0732">Signal</keyword>
<evidence type="ECO:0000256" key="4">
    <source>
        <dbReference type="SAM" id="SignalP"/>
    </source>
</evidence>
<evidence type="ECO:0000313" key="9">
    <source>
        <dbReference type="Proteomes" id="UP000557307"/>
    </source>
</evidence>
<evidence type="ECO:0000259" key="7">
    <source>
        <dbReference type="Pfam" id="PF14509"/>
    </source>
</evidence>
<dbReference type="InterPro" id="IPR029486">
    <property type="entry name" value="GH97_N"/>
</dbReference>
<keyword evidence="9" id="KW-1185">Reference proteome</keyword>
<gene>
    <name evidence="8" type="ORF">HNQ92_004604</name>
</gene>
<evidence type="ECO:0000313" key="8">
    <source>
        <dbReference type="EMBL" id="MBB5286444.1"/>
    </source>
</evidence>
<feature type="signal peptide" evidence="4">
    <location>
        <begin position="1"/>
        <end position="20"/>
    </location>
</feature>
<feature type="domain" description="Glycosyl-hydrolase 97 C-terminal oligomerisation" evidence="7">
    <location>
        <begin position="534"/>
        <end position="625"/>
    </location>
</feature>
<dbReference type="SUPFAM" id="SSF51445">
    <property type="entry name" value="(Trans)glycosidases"/>
    <property type="match status" value="1"/>
</dbReference>
<dbReference type="Gene3D" id="3.20.20.70">
    <property type="entry name" value="Aldolase class I"/>
    <property type="match status" value="1"/>
</dbReference>
<dbReference type="GO" id="GO:0004558">
    <property type="term" value="F:alpha-1,4-glucosidase activity"/>
    <property type="evidence" value="ECO:0007669"/>
    <property type="project" value="UniProtKB-EC"/>
</dbReference>
<feature type="domain" description="Glycosyl-hydrolase 97 catalytic" evidence="5">
    <location>
        <begin position="297"/>
        <end position="448"/>
    </location>
</feature>
<comment type="caution">
    <text evidence="8">The sequence shown here is derived from an EMBL/GenBank/DDBJ whole genome shotgun (WGS) entry which is preliminary data.</text>
</comment>
<dbReference type="Pfam" id="PF14509">
    <property type="entry name" value="GH97_C"/>
    <property type="match status" value="1"/>
</dbReference>
<dbReference type="EC" id="3.2.1.20" evidence="8"/>
<reference evidence="8 9" key="1">
    <citation type="submission" date="2020-08" db="EMBL/GenBank/DDBJ databases">
        <title>Genomic Encyclopedia of Type Strains, Phase IV (KMG-IV): sequencing the most valuable type-strain genomes for metagenomic binning, comparative biology and taxonomic classification.</title>
        <authorList>
            <person name="Goeker M."/>
        </authorList>
    </citation>
    <scope>NUCLEOTIDE SEQUENCE [LARGE SCALE GENOMIC DNA]</scope>
    <source>
        <strain evidence="8 9">DSM 105074</strain>
    </source>
</reference>
<keyword evidence="3" id="KW-0106">Calcium</keyword>
<dbReference type="Proteomes" id="UP000557307">
    <property type="component" value="Unassembled WGS sequence"/>
</dbReference>
<name>A0A840TT31_9BACT</name>
<dbReference type="InterPro" id="IPR029483">
    <property type="entry name" value="GH97_C"/>
</dbReference>
<dbReference type="PANTHER" id="PTHR35803">
    <property type="entry name" value="GLUCAN 1,4-ALPHA-GLUCOSIDASE SUSB-RELATED"/>
    <property type="match status" value="1"/>
</dbReference>
<dbReference type="InterPro" id="IPR019563">
    <property type="entry name" value="GH97_catalytic"/>
</dbReference>
<accession>A0A840TT31</accession>